<evidence type="ECO:0000313" key="1">
    <source>
        <dbReference type="EMBL" id="MEZ8195653.1"/>
    </source>
</evidence>
<dbReference type="Proteomes" id="UP001569153">
    <property type="component" value="Unassembled WGS sequence"/>
</dbReference>
<keyword evidence="2" id="KW-1185">Reference proteome</keyword>
<evidence type="ECO:0000313" key="2">
    <source>
        <dbReference type="Proteomes" id="UP001569153"/>
    </source>
</evidence>
<dbReference type="EMBL" id="JBGOOT010000009">
    <property type="protein sequence ID" value="MEZ8195653.1"/>
    <property type="molecule type" value="Genomic_DNA"/>
</dbReference>
<name>A0ABV4M7Y9_9VIBR</name>
<organism evidence="1 2">
    <name type="scientific">Vibrio cortegadensis</name>
    <dbReference type="NCBI Taxonomy" id="1328770"/>
    <lineage>
        <taxon>Bacteria</taxon>
        <taxon>Pseudomonadati</taxon>
        <taxon>Pseudomonadota</taxon>
        <taxon>Gammaproteobacteria</taxon>
        <taxon>Vibrionales</taxon>
        <taxon>Vibrionaceae</taxon>
        <taxon>Vibrio</taxon>
    </lineage>
</organism>
<protein>
    <submittedName>
        <fullName evidence="1">Uncharacterized protein</fullName>
    </submittedName>
</protein>
<sequence>MDIQDLIAKLSSMLEVSKQDALSVLNSGDLDSAYLLELASLRKQIELLVCDLEALD</sequence>
<proteinExistence type="predicted"/>
<gene>
    <name evidence="1" type="ORF">ACED38_12280</name>
</gene>
<reference evidence="1 2" key="1">
    <citation type="submission" date="2024-06" db="EMBL/GenBank/DDBJ databases">
        <authorList>
            <person name="Steensen K."/>
            <person name="Seneca J."/>
            <person name="Bartlau N."/>
            <person name="Yu A.X."/>
            <person name="Polz M.F."/>
        </authorList>
    </citation>
    <scope>NUCLEOTIDE SEQUENCE [LARGE SCALE GENOMIC DNA]</scope>
    <source>
        <strain evidence="1 2">FF146</strain>
    </source>
</reference>
<accession>A0ABV4M7Y9</accession>
<comment type="caution">
    <text evidence="1">The sequence shown here is derived from an EMBL/GenBank/DDBJ whole genome shotgun (WGS) entry which is preliminary data.</text>
</comment>
<dbReference type="RefSeq" id="WP_371730541.1">
    <property type="nucleotide sequence ID" value="NZ_JBGOOT010000009.1"/>
</dbReference>